<dbReference type="GO" id="GO:0006355">
    <property type="term" value="P:regulation of DNA-templated transcription"/>
    <property type="evidence" value="ECO:0007669"/>
    <property type="project" value="InterPro"/>
</dbReference>
<dbReference type="Pfam" id="PF00027">
    <property type="entry name" value="cNMP_binding"/>
    <property type="match status" value="1"/>
</dbReference>
<evidence type="ECO:0000259" key="4">
    <source>
        <dbReference type="PROSITE" id="PS51063"/>
    </source>
</evidence>
<dbReference type="RefSeq" id="WP_102655645.1">
    <property type="nucleotide sequence ID" value="NZ_PNRF01000048.1"/>
</dbReference>
<dbReference type="Gene3D" id="2.60.120.10">
    <property type="entry name" value="Jelly Rolls"/>
    <property type="match status" value="1"/>
</dbReference>
<dbReference type="Proteomes" id="UP000235803">
    <property type="component" value="Unassembled WGS sequence"/>
</dbReference>
<evidence type="ECO:0000256" key="3">
    <source>
        <dbReference type="ARBA" id="ARBA00023163"/>
    </source>
</evidence>
<accession>A0A2N7TV16</accession>
<dbReference type="AlphaFoldDB" id="A0A2N7TV16"/>
<dbReference type="InterPro" id="IPR014710">
    <property type="entry name" value="RmlC-like_jellyroll"/>
</dbReference>
<reference evidence="5 6" key="1">
    <citation type="submission" date="2018-01" db="EMBL/GenBank/DDBJ databases">
        <title>Halomonas endophytica sp. nov., isolated from storage liquid in the stems of Populus euphratica.</title>
        <authorList>
            <person name="Chen C."/>
        </authorList>
    </citation>
    <scope>NUCLEOTIDE SEQUENCE [LARGE SCALE GENOMIC DNA]</scope>
    <source>
        <strain evidence="5 6">MC28</strain>
    </source>
</reference>
<dbReference type="GO" id="GO:0003677">
    <property type="term" value="F:DNA binding"/>
    <property type="evidence" value="ECO:0007669"/>
    <property type="project" value="UniProtKB-KW"/>
</dbReference>
<name>A0A2N7TV16_9GAMM</name>
<dbReference type="InterPro" id="IPR000595">
    <property type="entry name" value="cNMP-bd_dom"/>
</dbReference>
<dbReference type="SUPFAM" id="SSF51206">
    <property type="entry name" value="cAMP-binding domain-like"/>
    <property type="match status" value="1"/>
</dbReference>
<comment type="caution">
    <text evidence="5">The sequence shown here is derived from an EMBL/GenBank/DDBJ whole genome shotgun (WGS) entry which is preliminary data.</text>
</comment>
<evidence type="ECO:0000256" key="2">
    <source>
        <dbReference type="ARBA" id="ARBA00023125"/>
    </source>
</evidence>
<dbReference type="InterPro" id="IPR012318">
    <property type="entry name" value="HTH_CRP"/>
</dbReference>
<dbReference type="CDD" id="cd00038">
    <property type="entry name" value="CAP_ED"/>
    <property type="match status" value="1"/>
</dbReference>
<organism evidence="5 6">
    <name type="scientific">Billgrantia endophytica</name>
    <dbReference type="NCBI Taxonomy" id="2033802"/>
    <lineage>
        <taxon>Bacteria</taxon>
        <taxon>Pseudomonadati</taxon>
        <taxon>Pseudomonadota</taxon>
        <taxon>Gammaproteobacteria</taxon>
        <taxon>Oceanospirillales</taxon>
        <taxon>Halomonadaceae</taxon>
        <taxon>Billgrantia</taxon>
    </lineage>
</organism>
<keyword evidence="1" id="KW-0805">Transcription regulation</keyword>
<evidence type="ECO:0000313" key="5">
    <source>
        <dbReference type="EMBL" id="PMR71988.1"/>
    </source>
</evidence>
<dbReference type="PROSITE" id="PS51063">
    <property type="entry name" value="HTH_CRP_2"/>
    <property type="match status" value="1"/>
</dbReference>
<dbReference type="OrthoDB" id="9126850at2"/>
<dbReference type="InterPro" id="IPR036388">
    <property type="entry name" value="WH-like_DNA-bd_sf"/>
</dbReference>
<dbReference type="InterPro" id="IPR036390">
    <property type="entry name" value="WH_DNA-bd_sf"/>
</dbReference>
<protein>
    <submittedName>
        <fullName evidence="5">Crp/Fnr family transcriptional regulator</fullName>
    </submittedName>
</protein>
<sequence>MALLLELEHSARKVSAGEILWQENARVDLFCVVKEGWAYSYRNLINGSMQILKVYLPGDVIGMRDFGFTQRLSGVAMINDGVVCPFTYQQLFDLFRHSPALTAGIIAIAVRQQAMLTERLVYIGRHTAQQRLAHFLYEIYVRLDRVGAVEAGRFSLPLSQEQLGDVLGLSAVHISRMFTMLRDEGLVLRERQQLYFPDPGALARMAEFNDAYLDESLPSVFHSLAQAAPSNSL</sequence>
<evidence type="ECO:0000313" key="6">
    <source>
        <dbReference type="Proteomes" id="UP000235803"/>
    </source>
</evidence>
<keyword evidence="6" id="KW-1185">Reference proteome</keyword>
<dbReference type="EMBL" id="PNRF01000048">
    <property type="protein sequence ID" value="PMR71988.1"/>
    <property type="molecule type" value="Genomic_DNA"/>
</dbReference>
<feature type="domain" description="HTH crp-type" evidence="4">
    <location>
        <begin position="126"/>
        <end position="200"/>
    </location>
</feature>
<keyword evidence="2" id="KW-0238">DNA-binding</keyword>
<dbReference type="PRINTS" id="PR00034">
    <property type="entry name" value="HTHCRP"/>
</dbReference>
<dbReference type="SMART" id="SM00419">
    <property type="entry name" value="HTH_CRP"/>
    <property type="match status" value="1"/>
</dbReference>
<keyword evidence="3" id="KW-0804">Transcription</keyword>
<dbReference type="SUPFAM" id="SSF46785">
    <property type="entry name" value="Winged helix' DNA-binding domain"/>
    <property type="match status" value="1"/>
</dbReference>
<dbReference type="Pfam" id="PF13545">
    <property type="entry name" value="HTH_Crp_2"/>
    <property type="match status" value="1"/>
</dbReference>
<dbReference type="InterPro" id="IPR018490">
    <property type="entry name" value="cNMP-bd_dom_sf"/>
</dbReference>
<gene>
    <name evidence="5" type="ORF">C1H69_22675</name>
</gene>
<dbReference type="Gene3D" id="1.10.10.10">
    <property type="entry name" value="Winged helix-like DNA-binding domain superfamily/Winged helix DNA-binding domain"/>
    <property type="match status" value="1"/>
</dbReference>
<evidence type="ECO:0000256" key="1">
    <source>
        <dbReference type="ARBA" id="ARBA00023015"/>
    </source>
</evidence>
<proteinExistence type="predicted"/>